<keyword evidence="7" id="KW-0067">ATP-binding</keyword>
<evidence type="ECO:0000256" key="8">
    <source>
        <dbReference type="ARBA" id="ARBA00022989"/>
    </source>
</evidence>
<dbReference type="CDD" id="cd18579">
    <property type="entry name" value="ABC_6TM_ABCC_D1"/>
    <property type="match status" value="1"/>
</dbReference>
<feature type="domain" description="ABC transmembrane type-1" evidence="13">
    <location>
        <begin position="312"/>
        <end position="591"/>
    </location>
</feature>
<evidence type="ECO:0000256" key="2">
    <source>
        <dbReference type="ARBA" id="ARBA00009726"/>
    </source>
</evidence>
<dbReference type="Pfam" id="PF24358">
    <property type="entry name" value="ABCC10_N"/>
    <property type="match status" value="1"/>
</dbReference>
<comment type="catalytic activity">
    <reaction evidence="10">
        <text>ATP + H2O + xenobioticSide 1 = ADP + phosphate + xenobioticSide 2.</text>
        <dbReference type="EC" id="7.6.2.2"/>
    </reaction>
</comment>
<dbReference type="Pfam" id="PF00005">
    <property type="entry name" value="ABC_tran"/>
    <property type="match status" value="2"/>
</dbReference>
<comment type="subcellular location">
    <subcellularLocation>
        <location evidence="1">Membrane</location>
        <topology evidence="1">Multi-pass membrane protein</topology>
    </subcellularLocation>
</comment>
<dbReference type="Gene3D" id="1.20.1560.10">
    <property type="entry name" value="ABC transporter type 1, transmembrane domain"/>
    <property type="match status" value="2"/>
</dbReference>
<evidence type="ECO:0000256" key="1">
    <source>
        <dbReference type="ARBA" id="ARBA00004141"/>
    </source>
</evidence>
<evidence type="ECO:0000259" key="12">
    <source>
        <dbReference type="PROSITE" id="PS50893"/>
    </source>
</evidence>
<reference evidence="14" key="1">
    <citation type="journal article" date="2021" name="Nat. Commun.">
        <title>Genomic analyses provide insights into spinach domestication and the genetic basis of agronomic traits.</title>
        <authorList>
            <person name="Cai X."/>
            <person name="Sun X."/>
            <person name="Xu C."/>
            <person name="Sun H."/>
            <person name="Wang X."/>
            <person name="Ge C."/>
            <person name="Zhang Z."/>
            <person name="Wang Q."/>
            <person name="Fei Z."/>
            <person name="Jiao C."/>
            <person name="Wang Q."/>
        </authorList>
    </citation>
    <scope>NUCLEOTIDE SEQUENCE [LARGE SCALE GENOMIC DNA]</scope>
    <source>
        <strain evidence="14">cv. Varoflay</strain>
    </source>
</reference>
<dbReference type="InterPro" id="IPR003439">
    <property type="entry name" value="ABC_transporter-like_ATP-bd"/>
</dbReference>
<dbReference type="SUPFAM" id="SSF90123">
    <property type="entry name" value="ABC transporter transmembrane region"/>
    <property type="match status" value="2"/>
</dbReference>
<dbReference type="CDD" id="cd03250">
    <property type="entry name" value="ABCC_MRP_domain1"/>
    <property type="match status" value="1"/>
</dbReference>
<gene>
    <name evidence="15" type="primary">LOC110779857</name>
</gene>
<protein>
    <recommendedName>
        <fullName evidence="3">ABC-type xenobiotic transporter</fullName>
        <ecNumber evidence="3">7.6.2.2</ecNumber>
    </recommendedName>
</protein>
<dbReference type="SUPFAM" id="SSF52540">
    <property type="entry name" value="P-loop containing nucleoside triphosphate hydrolases"/>
    <property type="match status" value="2"/>
</dbReference>
<keyword evidence="4" id="KW-0813">Transport</keyword>
<dbReference type="GO" id="GO:0016887">
    <property type="term" value="F:ATP hydrolysis activity"/>
    <property type="evidence" value="ECO:0007669"/>
    <property type="project" value="InterPro"/>
</dbReference>
<feature type="transmembrane region" description="Helical" evidence="11">
    <location>
        <begin position="115"/>
        <end position="137"/>
    </location>
</feature>
<dbReference type="InterPro" id="IPR056228">
    <property type="entry name" value="ABCC10-like_N"/>
</dbReference>
<feature type="transmembrane region" description="Helical" evidence="11">
    <location>
        <begin position="532"/>
        <end position="557"/>
    </location>
</feature>
<proteinExistence type="inferred from homology"/>
<dbReference type="InterPro" id="IPR011527">
    <property type="entry name" value="ABC1_TM_dom"/>
</dbReference>
<evidence type="ECO:0000313" key="15">
    <source>
        <dbReference type="RefSeq" id="XP_021840016.2"/>
    </source>
</evidence>
<dbReference type="Proteomes" id="UP000813463">
    <property type="component" value="Chromosome 3"/>
</dbReference>
<feature type="transmembrane region" description="Helical" evidence="11">
    <location>
        <begin position="40"/>
        <end position="59"/>
    </location>
</feature>
<feature type="transmembrane region" description="Helical" evidence="11">
    <location>
        <begin position="149"/>
        <end position="172"/>
    </location>
</feature>
<dbReference type="GO" id="GO:0016020">
    <property type="term" value="C:membrane"/>
    <property type="evidence" value="ECO:0007669"/>
    <property type="project" value="UniProtKB-SubCell"/>
</dbReference>
<dbReference type="PROSITE" id="PS50893">
    <property type="entry name" value="ABC_TRANSPORTER_2"/>
    <property type="match status" value="2"/>
</dbReference>
<feature type="domain" description="ABC transporter" evidence="12">
    <location>
        <begin position="1234"/>
        <end position="1468"/>
    </location>
</feature>
<dbReference type="Pfam" id="PF00664">
    <property type="entry name" value="ABC_membrane"/>
    <property type="match status" value="2"/>
</dbReference>
<reference evidence="15" key="2">
    <citation type="submission" date="2025-08" db="UniProtKB">
        <authorList>
            <consortium name="RefSeq"/>
        </authorList>
    </citation>
    <scope>IDENTIFICATION</scope>
    <source>
        <tissue evidence="15">Leaf</tissue>
    </source>
</reference>
<feature type="transmembrane region" description="Helical" evidence="11">
    <location>
        <begin position="424"/>
        <end position="444"/>
    </location>
</feature>
<evidence type="ECO:0000256" key="5">
    <source>
        <dbReference type="ARBA" id="ARBA00022692"/>
    </source>
</evidence>
<dbReference type="InterPro" id="IPR017871">
    <property type="entry name" value="ABC_transporter-like_CS"/>
</dbReference>
<dbReference type="PROSITE" id="PS50929">
    <property type="entry name" value="ABC_TM1F"/>
    <property type="match status" value="2"/>
</dbReference>
<feature type="transmembrane region" description="Helical" evidence="11">
    <location>
        <begin position="312"/>
        <end position="332"/>
    </location>
</feature>
<dbReference type="KEGG" id="soe:110779857"/>
<keyword evidence="14" id="KW-1185">Reference proteome</keyword>
<dbReference type="EC" id="7.6.2.2" evidence="3"/>
<dbReference type="PANTHER" id="PTHR24223">
    <property type="entry name" value="ATP-BINDING CASSETTE SUB-FAMILY C"/>
    <property type="match status" value="1"/>
</dbReference>
<evidence type="ECO:0000256" key="9">
    <source>
        <dbReference type="ARBA" id="ARBA00023136"/>
    </source>
</evidence>
<dbReference type="GeneID" id="110779857"/>
<keyword evidence="5 11" id="KW-0812">Transmembrane</keyword>
<keyword evidence="9 11" id="KW-0472">Membrane</keyword>
<evidence type="ECO:0000256" key="3">
    <source>
        <dbReference type="ARBA" id="ARBA00012191"/>
    </source>
</evidence>
<feature type="transmembrane region" description="Helical" evidence="11">
    <location>
        <begin position="918"/>
        <end position="936"/>
    </location>
</feature>
<dbReference type="InterPro" id="IPR027417">
    <property type="entry name" value="P-loop_NTPase"/>
</dbReference>
<evidence type="ECO:0000256" key="4">
    <source>
        <dbReference type="ARBA" id="ARBA00022448"/>
    </source>
</evidence>
<evidence type="ECO:0000259" key="13">
    <source>
        <dbReference type="PROSITE" id="PS50929"/>
    </source>
</evidence>
<evidence type="ECO:0000256" key="11">
    <source>
        <dbReference type="SAM" id="Phobius"/>
    </source>
</evidence>
<feature type="transmembrane region" description="Helical" evidence="11">
    <location>
        <begin position="957"/>
        <end position="982"/>
    </location>
</feature>
<feature type="transmembrane region" description="Helical" evidence="11">
    <location>
        <begin position="79"/>
        <end position="103"/>
    </location>
</feature>
<dbReference type="SMART" id="SM00382">
    <property type="entry name" value="AAA"/>
    <property type="match status" value="2"/>
</dbReference>
<feature type="transmembrane region" description="Helical" evidence="11">
    <location>
        <begin position="184"/>
        <end position="204"/>
    </location>
</feature>
<comment type="similarity">
    <text evidence="2">Belongs to the ABC transporter superfamily. ABCC family. Conjugate transporter (TC 3.A.1.208) subfamily.</text>
</comment>
<feature type="transmembrane region" description="Helical" evidence="11">
    <location>
        <begin position="1045"/>
        <end position="1067"/>
    </location>
</feature>
<name>A0A9R0HZR4_SPIOL</name>
<dbReference type="GO" id="GO:0005524">
    <property type="term" value="F:ATP binding"/>
    <property type="evidence" value="ECO:0007669"/>
    <property type="project" value="UniProtKB-KW"/>
</dbReference>
<keyword evidence="6" id="KW-0547">Nucleotide-binding</keyword>
<dbReference type="InterPro" id="IPR050173">
    <property type="entry name" value="ABC_transporter_C-like"/>
</dbReference>
<dbReference type="PROSITE" id="PS00211">
    <property type="entry name" value="ABC_TRANSPORTER_1"/>
    <property type="match status" value="1"/>
</dbReference>
<feature type="domain" description="ABC transmembrane type-1" evidence="13">
    <location>
        <begin position="922"/>
        <end position="1197"/>
    </location>
</feature>
<evidence type="ECO:0000313" key="14">
    <source>
        <dbReference type="Proteomes" id="UP000813463"/>
    </source>
</evidence>
<keyword evidence="8 11" id="KW-1133">Transmembrane helix</keyword>
<organism evidence="14 15">
    <name type="scientific">Spinacia oleracea</name>
    <name type="common">Spinach</name>
    <dbReference type="NCBI Taxonomy" id="3562"/>
    <lineage>
        <taxon>Eukaryota</taxon>
        <taxon>Viridiplantae</taxon>
        <taxon>Streptophyta</taxon>
        <taxon>Embryophyta</taxon>
        <taxon>Tracheophyta</taxon>
        <taxon>Spermatophyta</taxon>
        <taxon>Magnoliopsida</taxon>
        <taxon>eudicotyledons</taxon>
        <taxon>Gunneridae</taxon>
        <taxon>Pentapetalae</taxon>
        <taxon>Caryophyllales</taxon>
        <taxon>Chenopodiaceae</taxon>
        <taxon>Chenopodioideae</taxon>
        <taxon>Anserineae</taxon>
        <taxon>Spinacia</taxon>
    </lineage>
</organism>
<dbReference type="CDD" id="cd03244">
    <property type="entry name" value="ABCC_MRP_domain2"/>
    <property type="match status" value="1"/>
</dbReference>
<dbReference type="RefSeq" id="XP_021840016.2">
    <property type="nucleotide sequence ID" value="XM_021984324.2"/>
</dbReference>
<evidence type="ECO:0000256" key="10">
    <source>
        <dbReference type="ARBA" id="ARBA00034018"/>
    </source>
</evidence>
<evidence type="ECO:0000256" key="6">
    <source>
        <dbReference type="ARBA" id="ARBA00022741"/>
    </source>
</evidence>
<dbReference type="CDD" id="cd18580">
    <property type="entry name" value="ABC_6TM_ABCC_D2"/>
    <property type="match status" value="1"/>
</dbReference>
<dbReference type="InterPro" id="IPR036640">
    <property type="entry name" value="ABC1_TM_sf"/>
</dbReference>
<dbReference type="GO" id="GO:0008559">
    <property type="term" value="F:ABC-type xenobiotic transporter activity"/>
    <property type="evidence" value="ECO:0007669"/>
    <property type="project" value="UniProtKB-EC"/>
</dbReference>
<feature type="transmembrane region" description="Helical" evidence="11">
    <location>
        <begin position="344"/>
        <end position="362"/>
    </location>
</feature>
<dbReference type="InterPro" id="IPR003593">
    <property type="entry name" value="AAA+_ATPase"/>
</dbReference>
<feature type="transmembrane region" description="Helical" evidence="11">
    <location>
        <begin position="450"/>
        <end position="469"/>
    </location>
</feature>
<dbReference type="Gene3D" id="3.40.50.300">
    <property type="entry name" value="P-loop containing nucleotide triphosphate hydrolases"/>
    <property type="match status" value="2"/>
</dbReference>
<evidence type="ECO:0000256" key="7">
    <source>
        <dbReference type="ARBA" id="ARBA00022840"/>
    </source>
</evidence>
<dbReference type="PANTHER" id="PTHR24223:SF369">
    <property type="entry name" value="ABC TRANSPORTER C FAMILY MEMBER 10"/>
    <property type="match status" value="1"/>
</dbReference>
<dbReference type="GO" id="GO:0055085">
    <property type="term" value="P:transmembrane transport"/>
    <property type="evidence" value="ECO:0000318"/>
    <property type="project" value="GO_Central"/>
</dbReference>
<sequence length="1481" mass="165753">MMEENLWNLFCGQSDCARTSSESCNPRLVLVIQPSSCVNHASIVCFDLLLLLVLLWSFISKISFKKVESPARRRQFSALQIISAVFNGCLGLVYIGFGIWILEEKLRIDHFVSPIHLWVLFLFHGITWLVVGLTTSLKGEFFPKATLRILSILAFHCAGIFSFIALFSVIVYHERITVKVALDILSILGASLLMLCTYNGYWVAGNRSTLYTPLNAEETDSNIENDSADQVTPFSKAGLISEMTFCWLNPLMKLGGEKTLNEDDMPKLRDIDRAGYCYLQFLDQLSKNKTDESLSESSTLWTIFRCHWRENLVSGVFAFLKTLAVSAGPLLLNSFIEVSEGNEAFRYESYLLAITLFFFKILESLSQRQWYFRSKMTGLKVRSMLTAAIYRKQLRLSNVVGRNSGSEILNYATVDAYRIGEFSFWLHHTWTIVLQLCFALLIMIHSIGLATVASLVVIVLTVIFFAPLAKLQHKFQSKLMIAQDERLKACSEALVNMKVLKLYAWETHFKNVVETLREVELKWLSSVQLRKAVNIFVFWTSPVLVSTATFAACYFLQIPLHASNVITFLATLHLVQGPIRTVPDVIGVVIQARVAFTRIVKFLAAPELQAENVRKKNNMNSVNHAIQIKSANLSWEMNPSKPTLKSINLDVCPGDKIAICGEVGSGKSTLLAAILGEVPYIDGIVEVYGRIAYVSQTAWIQTGTIRDNILFGSDMNDLRYQDTLHRCSLVKDLELLPYGDMTEIGERGVNLSGGQKQRVQLARALYQDADIYLLDDPFSAVDAHTAISLFNEYVMEALSGKTVVLVTHQVDFLPAFHCCLLMSDGEVLRSGSYHELLASSKEFLDLVNAHKETAGTEQAEVSTSRKHNYPTKEIKKVNDEDQNQALKGDQLIKQEEREVGDIGFKPYLIYLNQNKGCLYISIFTLFHLAFVIGQILQSTWMASAVDDPHVSKSKLIVVYLVLGFSSTFCLLIRSLTVVAIGMKSSKSMFSRLLNSLFRAPMSFYDSTPLGRILSRIASDLSIIDLDIPFDFQATIVSFSEACANLGVIAVIIWQVLIVSIPVLYMAIRLQRYYFATVKELMRLNGTTKSMVANHLTESLAGAMTIRAFQVEDRFFTKNLNLIDANASSYFHNFAAKEWLLQRIEALSATVLAVATLCMVLLPPGTFSPGFIGMALSYALTLNLGMVFSVRNQCKLANQIISVERLNQYMDITSEAPEVIKDNRPPQNWPLVGKVEILNLQIRYRPDTPLVLQGISCTFEGGDKIGIVGRTGSGKTTLIGALFRLVEPIGGKIVVDGIDICSVGLHDLRSRFGIIPQDPTLFNGTVRFNLDPLCQHNDEEIWEVLIKCQLKEAVEMKNHGLDSLVVEDGSNWSMGQRQLFCLGRALLRRSRVLVLDEATASIDNATDTILQKTIRTEFVGSTVITVAHRIPTVMDCTKVLSISDGKLVEYDEPTNLMKKEGSLFGQLVKEYWSHIHSAGQTH</sequence>
<dbReference type="InterPro" id="IPR044746">
    <property type="entry name" value="ABCC_6TM_D1"/>
</dbReference>
<accession>A0A9R0HZR4</accession>
<feature type="domain" description="ABC transporter" evidence="12">
    <location>
        <begin position="628"/>
        <end position="849"/>
    </location>
</feature>
<dbReference type="GO" id="GO:0140359">
    <property type="term" value="F:ABC-type transporter activity"/>
    <property type="evidence" value="ECO:0000318"/>
    <property type="project" value="GO_Central"/>
</dbReference>
<dbReference type="InterPro" id="IPR044726">
    <property type="entry name" value="ABCC_6TM_D2"/>
</dbReference>